<evidence type="ECO:0000259" key="8">
    <source>
        <dbReference type="Pfam" id="PF01385"/>
    </source>
</evidence>
<dbReference type="Proteomes" id="UP000010483">
    <property type="component" value="Chromosome"/>
</dbReference>
<protein>
    <submittedName>
        <fullName evidence="11">Transposase, IS605 OrfB family</fullName>
    </submittedName>
</protein>
<feature type="compositionally biased region" description="Basic residues" evidence="7">
    <location>
        <begin position="251"/>
        <end position="266"/>
    </location>
</feature>
<evidence type="ECO:0000256" key="5">
    <source>
        <dbReference type="ARBA" id="ARBA00023125"/>
    </source>
</evidence>
<dbReference type="EMBL" id="CP003940">
    <property type="protein sequence ID" value="AFZ46563.1"/>
    <property type="molecule type" value="Genomic_DNA"/>
</dbReference>
<feature type="region of interest" description="Disordered" evidence="7">
    <location>
        <begin position="251"/>
        <end position="271"/>
    </location>
</feature>
<keyword evidence="6" id="KW-0233">DNA recombination</keyword>
<dbReference type="Pfam" id="PF12323">
    <property type="entry name" value="HTH_OrfB_IS605"/>
    <property type="match status" value="1"/>
</dbReference>
<dbReference type="eggNOG" id="COG0675">
    <property type="taxonomic scope" value="Bacteria"/>
</dbReference>
<keyword evidence="2" id="KW-0815">Transposition</keyword>
<evidence type="ECO:0000256" key="7">
    <source>
        <dbReference type="SAM" id="MobiDB-lite"/>
    </source>
</evidence>
<evidence type="ECO:0000256" key="6">
    <source>
        <dbReference type="ARBA" id="ARBA00023172"/>
    </source>
</evidence>
<keyword evidence="4" id="KW-0862">Zinc</keyword>
<dbReference type="GO" id="GO:0006310">
    <property type="term" value="P:DNA recombination"/>
    <property type="evidence" value="ECO:0007669"/>
    <property type="project" value="UniProtKB-KW"/>
</dbReference>
<dbReference type="KEGG" id="csn:Cyast_0585"/>
<evidence type="ECO:0000256" key="4">
    <source>
        <dbReference type="ARBA" id="ARBA00022833"/>
    </source>
</evidence>
<keyword evidence="5" id="KW-0238">DNA-binding</keyword>
<evidence type="ECO:0000256" key="3">
    <source>
        <dbReference type="ARBA" id="ARBA00022723"/>
    </source>
</evidence>
<dbReference type="BioCyc" id="CSTA292563:G1353-592-MONOMER"/>
<organism evidence="11 12">
    <name type="scientific">Cyanobacterium stanieri (strain ATCC 29140 / PCC 7202)</name>
    <dbReference type="NCBI Taxonomy" id="292563"/>
    <lineage>
        <taxon>Bacteria</taxon>
        <taxon>Bacillati</taxon>
        <taxon>Cyanobacteriota</taxon>
        <taxon>Cyanophyceae</taxon>
        <taxon>Oscillatoriophycideae</taxon>
        <taxon>Chroococcales</taxon>
        <taxon>Geminocystaceae</taxon>
        <taxon>Cyanobacterium</taxon>
    </lineage>
</organism>
<dbReference type="GO" id="GO:0032196">
    <property type="term" value="P:transposition"/>
    <property type="evidence" value="ECO:0007669"/>
    <property type="project" value="UniProtKB-KW"/>
</dbReference>
<dbReference type="InterPro" id="IPR010095">
    <property type="entry name" value="Cas12f1-like_TNB"/>
</dbReference>
<dbReference type="Pfam" id="PF01385">
    <property type="entry name" value="OrfB_IS605"/>
    <property type="match status" value="1"/>
</dbReference>
<feature type="domain" description="Transposase putative helix-turn-helix" evidence="10">
    <location>
        <begin position="2"/>
        <end position="43"/>
    </location>
</feature>
<reference evidence="12" key="1">
    <citation type="journal article" date="2013" name="Proc. Natl. Acad. Sci. U.S.A.">
        <title>Improving the coverage of the cyanobacterial phylum using diversity-driven genome sequencing.</title>
        <authorList>
            <person name="Shih P.M."/>
            <person name="Wu D."/>
            <person name="Latifi A."/>
            <person name="Axen S.D."/>
            <person name="Fewer D.P."/>
            <person name="Talla E."/>
            <person name="Calteau A."/>
            <person name="Cai F."/>
            <person name="Tandeau de Marsac N."/>
            <person name="Rippka R."/>
            <person name="Herdman M."/>
            <person name="Sivonen K."/>
            <person name="Coursin T."/>
            <person name="Laurent T."/>
            <person name="Goodwin L."/>
            <person name="Nolan M."/>
            <person name="Davenport K.W."/>
            <person name="Han C.S."/>
            <person name="Rubin E.M."/>
            <person name="Eisen J.A."/>
            <person name="Woyke T."/>
            <person name="Gugger M."/>
            <person name="Kerfeld C.A."/>
        </authorList>
    </citation>
    <scope>NUCLEOTIDE SEQUENCE [LARGE SCALE GENOMIC DNA]</scope>
    <source>
        <strain evidence="12">ATCC 29140 / PCC 7202</strain>
    </source>
</reference>
<dbReference type="PATRIC" id="fig|292563.3.peg.612"/>
<evidence type="ECO:0000256" key="2">
    <source>
        <dbReference type="ARBA" id="ARBA00022578"/>
    </source>
</evidence>
<sequence>MIVTHKYKLKPSESQEKKFLNWISMLRSHYNYCLRDRIEAYEEVKAPRLGEYCDLRTRASCTPLTCSISKNSSLGEPFKNNGKKRNAYEQQSSELPSLKKSHPWYKTIHSTVLQQNLRRLDKAFQNFFDGGKGYPKFKKRHQFKSFSYPPNQVKVEGDKIYLPSIGWMRMYLSCPLREGFEMRSVTIRQKADGFYVAIQLEDKTIPQTQPIDLVQVKSVLGVDCGARPHKLLALSNGENIPNPQYEKRLAKRKTLRQRRASRKKRGSNNQRQTFKELARLDQKIVNQREDYQWKVAHKLNRISDVIVMEKLNIQGMIRKCQPKQNEKGHFLKNGQSAKKALNRLIRDCSWGELKDKIRQVAEKFGRIFLEVDPKYSSQTCSHCGFKDKKNRHKESFLCLNCGTSADADTNASITLAKRGIKILGISLDTLLGVTQKVTGKPETTGSRNRDTSEALASEPTNPLQLSLFEWMNGRVIVR</sequence>
<evidence type="ECO:0000313" key="11">
    <source>
        <dbReference type="EMBL" id="AFZ46563.1"/>
    </source>
</evidence>
<name>K9YKD1_CYASC</name>
<evidence type="ECO:0000313" key="12">
    <source>
        <dbReference type="Proteomes" id="UP000010483"/>
    </source>
</evidence>
<comment type="similarity">
    <text evidence="1">In the C-terminal section; belongs to the transposase 35 family.</text>
</comment>
<dbReference type="NCBIfam" id="NF040570">
    <property type="entry name" value="guided_TnpB"/>
    <property type="match status" value="1"/>
</dbReference>
<evidence type="ECO:0000259" key="10">
    <source>
        <dbReference type="Pfam" id="PF12323"/>
    </source>
</evidence>
<dbReference type="InterPro" id="IPR001959">
    <property type="entry name" value="Transposase"/>
</dbReference>
<evidence type="ECO:0000256" key="1">
    <source>
        <dbReference type="ARBA" id="ARBA00008761"/>
    </source>
</evidence>
<dbReference type="Pfam" id="PF07282">
    <property type="entry name" value="Cas12f1-like_TNB"/>
    <property type="match status" value="1"/>
</dbReference>
<keyword evidence="12" id="KW-1185">Reference proteome</keyword>
<accession>K9YKD1</accession>
<feature type="region of interest" description="Disordered" evidence="7">
    <location>
        <begin position="438"/>
        <end position="458"/>
    </location>
</feature>
<dbReference type="GO" id="GO:0003677">
    <property type="term" value="F:DNA binding"/>
    <property type="evidence" value="ECO:0007669"/>
    <property type="project" value="UniProtKB-KW"/>
</dbReference>
<proteinExistence type="inferred from homology"/>
<dbReference type="GO" id="GO:0046872">
    <property type="term" value="F:metal ion binding"/>
    <property type="evidence" value="ECO:0007669"/>
    <property type="project" value="UniProtKB-KW"/>
</dbReference>
<gene>
    <name evidence="11" type="ordered locus">Cyast_0585</name>
</gene>
<feature type="domain" description="Probable transposase IS891/IS1136/IS1341" evidence="8">
    <location>
        <begin position="213"/>
        <end position="318"/>
    </location>
</feature>
<dbReference type="NCBIfam" id="TIGR01766">
    <property type="entry name" value="IS200/IS605 family accessory protein TnpB-like domain"/>
    <property type="match status" value="1"/>
</dbReference>
<keyword evidence="3" id="KW-0479">Metal-binding</keyword>
<evidence type="ECO:0000259" key="9">
    <source>
        <dbReference type="Pfam" id="PF07282"/>
    </source>
</evidence>
<dbReference type="InterPro" id="IPR021027">
    <property type="entry name" value="Transposase_put_HTH"/>
</dbReference>
<dbReference type="HOGENOM" id="CLU_032903_0_1_3"/>
<feature type="domain" description="Cas12f1-like TNB" evidence="9">
    <location>
        <begin position="350"/>
        <end position="414"/>
    </location>
</feature>
<dbReference type="AlphaFoldDB" id="K9YKD1"/>